<dbReference type="PANTHER" id="PTHR42701:SF1">
    <property type="entry name" value="IMIDAZOLE GLYCEROL PHOSPHATE SYNTHASE SUBUNIT HISH"/>
    <property type="match status" value="1"/>
</dbReference>
<evidence type="ECO:0000259" key="15">
    <source>
        <dbReference type="Pfam" id="PF00117"/>
    </source>
</evidence>
<evidence type="ECO:0000256" key="7">
    <source>
        <dbReference type="ARBA" id="ARBA00022962"/>
    </source>
</evidence>
<comment type="catalytic activity">
    <reaction evidence="11 13">
        <text>5-[(5-phospho-1-deoxy-D-ribulos-1-ylimino)methylamino]-1-(5-phospho-beta-D-ribosyl)imidazole-4-carboxamide + L-glutamine = D-erythro-1-(imidazol-4-yl)glycerol 3-phosphate + 5-amino-1-(5-phospho-beta-D-ribosyl)imidazole-4-carboxamide + L-glutamate + H(+)</text>
        <dbReference type="Rhea" id="RHEA:24793"/>
        <dbReference type="ChEBI" id="CHEBI:15378"/>
        <dbReference type="ChEBI" id="CHEBI:29985"/>
        <dbReference type="ChEBI" id="CHEBI:58278"/>
        <dbReference type="ChEBI" id="CHEBI:58359"/>
        <dbReference type="ChEBI" id="CHEBI:58475"/>
        <dbReference type="ChEBI" id="CHEBI:58525"/>
        <dbReference type="EC" id="4.3.2.10"/>
    </reaction>
</comment>
<dbReference type="InterPro" id="IPR017926">
    <property type="entry name" value="GATASE"/>
</dbReference>
<keyword evidence="6 13" id="KW-0378">Hydrolase</keyword>
<evidence type="ECO:0000256" key="14">
    <source>
        <dbReference type="PIRSR" id="PIRSR000495-1"/>
    </source>
</evidence>
<keyword evidence="4 13" id="KW-0963">Cytoplasm</keyword>
<evidence type="ECO:0000256" key="4">
    <source>
        <dbReference type="ARBA" id="ARBA00022490"/>
    </source>
</evidence>
<proteinExistence type="inferred from homology"/>
<dbReference type="Pfam" id="PF00117">
    <property type="entry name" value="GATase"/>
    <property type="match status" value="1"/>
</dbReference>
<dbReference type="InterPro" id="IPR029062">
    <property type="entry name" value="Class_I_gatase-like"/>
</dbReference>
<name>A0AAT9IG65_9GAMM</name>
<keyword evidence="5 13" id="KW-0028">Amino-acid biosynthesis</keyword>
<evidence type="ECO:0000256" key="8">
    <source>
        <dbReference type="ARBA" id="ARBA00023102"/>
    </source>
</evidence>
<reference evidence="16" key="1">
    <citation type="submission" date="2024-06" db="EMBL/GenBank/DDBJ databases">
        <authorList>
            <person name="Manzano-Marin A."/>
            <person name="Manzano-Marin A."/>
            <person name="Alejandro Manzano Marin A."/>
        </authorList>
    </citation>
    <scope>NUCLEOTIDE SEQUENCE</scope>
    <source>
        <strain evidence="16">Ancorni-2928</strain>
    </source>
</reference>
<comment type="subunit">
    <text evidence="3 13">Heterodimer of HisH and HisF.</text>
</comment>
<comment type="catalytic activity">
    <reaction evidence="12 13">
        <text>L-glutamine + H2O = L-glutamate + NH4(+)</text>
        <dbReference type="Rhea" id="RHEA:15889"/>
        <dbReference type="ChEBI" id="CHEBI:15377"/>
        <dbReference type="ChEBI" id="CHEBI:28938"/>
        <dbReference type="ChEBI" id="CHEBI:29985"/>
        <dbReference type="ChEBI" id="CHEBI:58359"/>
        <dbReference type="EC" id="3.5.1.2"/>
    </reaction>
</comment>
<dbReference type="HAMAP" id="MF_00278">
    <property type="entry name" value="HisH"/>
    <property type="match status" value="1"/>
</dbReference>
<dbReference type="PANTHER" id="PTHR42701">
    <property type="entry name" value="IMIDAZOLE GLYCEROL PHOSPHATE SYNTHASE SUBUNIT HISH"/>
    <property type="match status" value="1"/>
</dbReference>
<dbReference type="PIRSF" id="PIRSF000495">
    <property type="entry name" value="Amidotransf_hisH"/>
    <property type="match status" value="1"/>
</dbReference>
<dbReference type="CDD" id="cd01748">
    <property type="entry name" value="GATase1_IGP_Synthase"/>
    <property type="match status" value="1"/>
</dbReference>
<dbReference type="FunFam" id="3.40.50.880:FF:000009">
    <property type="entry name" value="Imidazole glycerol phosphate synthase subunit HisH"/>
    <property type="match status" value="1"/>
</dbReference>
<evidence type="ECO:0000256" key="9">
    <source>
        <dbReference type="ARBA" id="ARBA00023239"/>
    </source>
</evidence>
<evidence type="ECO:0000313" key="16">
    <source>
        <dbReference type="EMBL" id="CAL4042326.1"/>
    </source>
</evidence>
<evidence type="ECO:0000256" key="11">
    <source>
        <dbReference type="ARBA" id="ARBA00047838"/>
    </source>
</evidence>
<evidence type="ECO:0000256" key="13">
    <source>
        <dbReference type="HAMAP-Rule" id="MF_00278"/>
    </source>
</evidence>
<dbReference type="GO" id="GO:0000107">
    <property type="term" value="F:imidazoleglycerol-phosphate synthase activity"/>
    <property type="evidence" value="ECO:0007669"/>
    <property type="project" value="UniProtKB-UniRule"/>
</dbReference>
<feature type="active site" evidence="13 14">
    <location>
        <position position="181"/>
    </location>
</feature>
<dbReference type="GO" id="GO:0000105">
    <property type="term" value="P:L-histidine biosynthetic process"/>
    <property type="evidence" value="ECO:0007669"/>
    <property type="project" value="UniProtKB-UniRule"/>
</dbReference>
<keyword evidence="7 13" id="KW-0315">Glutamine amidotransferase</keyword>
<dbReference type="EC" id="3.5.1.2" evidence="13"/>
<dbReference type="GO" id="GO:0005737">
    <property type="term" value="C:cytoplasm"/>
    <property type="evidence" value="ECO:0007669"/>
    <property type="project" value="UniProtKB-SubCell"/>
</dbReference>
<evidence type="ECO:0000256" key="6">
    <source>
        <dbReference type="ARBA" id="ARBA00022801"/>
    </source>
</evidence>
<dbReference type="RefSeq" id="WP_367681065.1">
    <property type="nucleotide sequence ID" value="NZ_OZ060371.1"/>
</dbReference>
<gene>
    <name evidence="13 16" type="primary">hisH</name>
    <name evidence="16" type="ORF">BUANCORI2928_087</name>
</gene>
<dbReference type="PROSITE" id="PS51273">
    <property type="entry name" value="GATASE_TYPE_1"/>
    <property type="match status" value="1"/>
</dbReference>
<dbReference type="EMBL" id="OZ060371">
    <property type="protein sequence ID" value="CAL4042326.1"/>
    <property type="molecule type" value="Genomic_DNA"/>
</dbReference>
<evidence type="ECO:0000256" key="2">
    <source>
        <dbReference type="ARBA" id="ARBA00005091"/>
    </source>
</evidence>
<dbReference type="AlphaFoldDB" id="A0AAT9IG65"/>
<dbReference type="EC" id="4.3.2.10" evidence="13"/>
<dbReference type="Gene3D" id="3.40.50.880">
    <property type="match status" value="1"/>
</dbReference>
<dbReference type="GO" id="GO:0016829">
    <property type="term" value="F:lyase activity"/>
    <property type="evidence" value="ECO:0007669"/>
    <property type="project" value="UniProtKB-KW"/>
</dbReference>
<keyword evidence="16" id="KW-0808">Transferase</keyword>
<evidence type="ECO:0000256" key="3">
    <source>
        <dbReference type="ARBA" id="ARBA00011152"/>
    </source>
</evidence>
<evidence type="ECO:0000256" key="5">
    <source>
        <dbReference type="ARBA" id="ARBA00022605"/>
    </source>
</evidence>
<organism evidence="16">
    <name type="scientific">Buchnera aphidicola</name>
    <name type="common">Anoecia corni</name>
    <dbReference type="NCBI Taxonomy" id="2994477"/>
    <lineage>
        <taxon>Bacteria</taxon>
        <taxon>Pseudomonadati</taxon>
        <taxon>Pseudomonadota</taxon>
        <taxon>Gammaproteobacteria</taxon>
        <taxon>Enterobacterales</taxon>
        <taxon>Erwiniaceae</taxon>
        <taxon>Buchnera</taxon>
    </lineage>
</organism>
<feature type="active site" evidence="13 14">
    <location>
        <position position="179"/>
    </location>
</feature>
<keyword evidence="9 13" id="KW-0456">Lyase</keyword>
<comment type="function">
    <text evidence="10 13">IGPS catalyzes the conversion of PRFAR and glutamine to IGP, AICAR and glutamate. The HisH subunit catalyzes the hydrolysis of glutamine to glutamate and ammonia as part of the synthesis of IGP and AICAR. The resulting ammonia molecule is channeled to the active site of HisF.</text>
</comment>
<feature type="domain" description="Glutamine amidotransferase" evidence="15">
    <location>
        <begin position="4"/>
        <end position="195"/>
    </location>
</feature>
<feature type="active site" description="Nucleophile" evidence="13 14">
    <location>
        <position position="77"/>
    </location>
</feature>
<protein>
    <recommendedName>
        <fullName evidence="13">Imidazole glycerol phosphate synthase subunit HisH</fullName>
        <ecNumber evidence="13">4.3.2.10</ecNumber>
    </recommendedName>
    <alternativeName>
        <fullName evidence="13">IGP synthase glutaminase subunit</fullName>
        <ecNumber evidence="13">3.5.1.2</ecNumber>
    </alternativeName>
    <alternativeName>
        <fullName evidence="13">IGP synthase subunit HisH</fullName>
    </alternativeName>
    <alternativeName>
        <fullName evidence="13">ImGP synthase subunit HisH</fullName>
        <shortName evidence="13">IGPS subunit HisH</shortName>
    </alternativeName>
</protein>
<dbReference type="PRINTS" id="PR00097">
    <property type="entry name" value="ANTSNTHASEII"/>
</dbReference>
<keyword evidence="16" id="KW-0328">Glycosyltransferase</keyword>
<evidence type="ECO:0000256" key="10">
    <source>
        <dbReference type="ARBA" id="ARBA00025299"/>
    </source>
</evidence>
<accession>A0AAT9IG65</accession>
<dbReference type="SUPFAM" id="SSF52317">
    <property type="entry name" value="Class I glutamine amidotransferase-like"/>
    <property type="match status" value="1"/>
</dbReference>
<keyword evidence="8 13" id="KW-0368">Histidine biosynthesis</keyword>
<dbReference type="InterPro" id="IPR010139">
    <property type="entry name" value="Imidazole-glycPsynth_HisH"/>
</dbReference>
<dbReference type="NCBIfam" id="TIGR01855">
    <property type="entry name" value="IMP_synth_hisH"/>
    <property type="match status" value="1"/>
</dbReference>
<comment type="pathway">
    <text evidence="2 13">Amino-acid biosynthesis; L-histidine biosynthesis; L-histidine from 5-phospho-alpha-D-ribose 1-diphosphate: step 5/9.</text>
</comment>
<evidence type="ECO:0000256" key="1">
    <source>
        <dbReference type="ARBA" id="ARBA00004496"/>
    </source>
</evidence>
<evidence type="ECO:0000256" key="12">
    <source>
        <dbReference type="ARBA" id="ARBA00049534"/>
    </source>
</evidence>
<sequence length="197" mass="22532">MKIVILDTKCSNTFSLICSIKRLGFFSTVSSNQDIIKNSDKLFIPGVGTALTAMESIYNHNLYNILREYKKPVLGICLGMQLLCKISDENNKTNMLNILDIHVRKLSSNNILPIPHMGWNKVYCYNNENIFKGIKNGSHFYFIHTYKVPICSYTTSKTYYGEFFSASVKHNNFYGVQFHPEKSGSCGQQLIKNFLEI</sequence>
<dbReference type="GO" id="GO:0004359">
    <property type="term" value="F:glutaminase activity"/>
    <property type="evidence" value="ECO:0007669"/>
    <property type="project" value="UniProtKB-EC"/>
</dbReference>
<comment type="subcellular location">
    <subcellularLocation>
        <location evidence="1 13">Cytoplasm</location>
    </subcellularLocation>
</comment>